<name>A0A1Y2IMY5_TRAC3</name>
<comment type="subunit">
    <text evidence="3">Homodimer.</text>
</comment>
<evidence type="ECO:0000256" key="1">
    <source>
        <dbReference type="ARBA" id="ARBA00005168"/>
    </source>
</evidence>
<evidence type="ECO:0000256" key="3">
    <source>
        <dbReference type="ARBA" id="ARBA00011738"/>
    </source>
</evidence>
<dbReference type="SUPFAM" id="SSF102886">
    <property type="entry name" value="Coproporphyrinogen III oxidase"/>
    <property type="match status" value="1"/>
</dbReference>
<keyword evidence="8" id="KW-1185">Reference proteome</keyword>
<feature type="non-terminal residue" evidence="7">
    <location>
        <position position="1"/>
    </location>
</feature>
<comment type="pathway">
    <text evidence="1">Porphyrin-containing compound metabolism; protoporphyrin-IX biosynthesis; protoporphyrinogen-IX from coproporphyrinogen-III (O2 route): step 1/1.</text>
</comment>
<dbReference type="InterPro" id="IPR001260">
    <property type="entry name" value="Coprogen_oxidase_aer"/>
</dbReference>
<gene>
    <name evidence="7" type="ORF">PYCCODRAFT_1436556</name>
</gene>
<dbReference type="GO" id="GO:0004109">
    <property type="term" value="F:coproporphyrinogen oxidase activity"/>
    <property type="evidence" value="ECO:0007669"/>
    <property type="project" value="UniProtKB-EC"/>
</dbReference>
<evidence type="ECO:0000313" key="7">
    <source>
        <dbReference type="EMBL" id="OSD01322.1"/>
    </source>
</evidence>
<protein>
    <recommendedName>
        <fullName evidence="4">coproporphyrinogen oxidase</fullName>
        <ecNumber evidence="4">1.3.3.3</ecNumber>
    </recommendedName>
</protein>
<dbReference type="Proteomes" id="UP000193067">
    <property type="component" value="Unassembled WGS sequence"/>
</dbReference>
<dbReference type="Gene3D" id="3.40.1500.10">
    <property type="entry name" value="Coproporphyrinogen III oxidase, aerobic"/>
    <property type="match status" value="1"/>
</dbReference>
<evidence type="ECO:0000256" key="4">
    <source>
        <dbReference type="ARBA" id="ARBA00012869"/>
    </source>
</evidence>
<dbReference type="PIRSF" id="PIRSF000166">
    <property type="entry name" value="Coproporphyri_ox"/>
    <property type="match status" value="1"/>
</dbReference>
<dbReference type="PANTHER" id="PTHR10755:SF0">
    <property type="entry name" value="OXYGEN-DEPENDENT COPROPORPHYRINOGEN-III OXIDASE, MITOCHONDRIAL"/>
    <property type="match status" value="1"/>
</dbReference>
<dbReference type="EMBL" id="KZ084112">
    <property type="protein sequence ID" value="OSD01322.1"/>
    <property type="molecule type" value="Genomic_DNA"/>
</dbReference>
<organism evidence="7 8">
    <name type="scientific">Trametes coccinea (strain BRFM310)</name>
    <name type="common">Pycnoporus coccineus</name>
    <dbReference type="NCBI Taxonomy" id="1353009"/>
    <lineage>
        <taxon>Eukaryota</taxon>
        <taxon>Fungi</taxon>
        <taxon>Dikarya</taxon>
        <taxon>Basidiomycota</taxon>
        <taxon>Agaricomycotina</taxon>
        <taxon>Agaricomycetes</taxon>
        <taxon>Polyporales</taxon>
        <taxon>Polyporaceae</taxon>
        <taxon>Trametes</taxon>
    </lineage>
</organism>
<dbReference type="STRING" id="1353009.A0A1Y2IMY5"/>
<dbReference type="NCBIfam" id="NF003727">
    <property type="entry name" value="PRK05330.1"/>
    <property type="match status" value="1"/>
</dbReference>
<evidence type="ECO:0000256" key="5">
    <source>
        <dbReference type="ARBA" id="ARBA00023002"/>
    </source>
</evidence>
<keyword evidence="6" id="KW-0627">Porphyrin biosynthesis</keyword>
<evidence type="ECO:0000256" key="2">
    <source>
        <dbReference type="ARBA" id="ARBA00010644"/>
    </source>
</evidence>
<proteinExistence type="inferred from homology"/>
<evidence type="ECO:0000313" key="8">
    <source>
        <dbReference type="Proteomes" id="UP000193067"/>
    </source>
</evidence>
<dbReference type="UniPathway" id="UPA00251">
    <property type="reaction ID" value="UER00322"/>
</dbReference>
<dbReference type="GO" id="GO:0005737">
    <property type="term" value="C:cytoplasm"/>
    <property type="evidence" value="ECO:0007669"/>
    <property type="project" value="TreeGrafter"/>
</dbReference>
<dbReference type="EC" id="1.3.3.3" evidence="4"/>
<comment type="similarity">
    <text evidence="2">Belongs to the aerobic coproporphyrinogen-III oxidase family.</text>
</comment>
<dbReference type="InterPro" id="IPR036406">
    <property type="entry name" value="Coprogen_oxidase_aer_sf"/>
</dbReference>
<dbReference type="OrthoDB" id="15318at2759"/>
<dbReference type="PRINTS" id="PR00073">
    <property type="entry name" value="COPRGNOXDASE"/>
</dbReference>
<keyword evidence="5" id="KW-0560">Oxidoreductase</keyword>
<dbReference type="Pfam" id="PF01218">
    <property type="entry name" value="Coprogen_oxidas"/>
    <property type="match status" value="1"/>
</dbReference>
<reference evidence="7 8" key="1">
    <citation type="journal article" date="2015" name="Biotechnol. Biofuels">
        <title>Enhanced degradation of softwood versus hardwood by the white-rot fungus Pycnoporus coccineus.</title>
        <authorList>
            <person name="Couturier M."/>
            <person name="Navarro D."/>
            <person name="Chevret D."/>
            <person name="Henrissat B."/>
            <person name="Piumi F."/>
            <person name="Ruiz-Duenas F.J."/>
            <person name="Martinez A.T."/>
            <person name="Grigoriev I.V."/>
            <person name="Riley R."/>
            <person name="Lipzen A."/>
            <person name="Berrin J.G."/>
            <person name="Master E.R."/>
            <person name="Rosso M.N."/>
        </authorList>
    </citation>
    <scope>NUCLEOTIDE SEQUENCE [LARGE SCALE GENOMIC DNA]</scope>
    <source>
        <strain evidence="7 8">BRFM310</strain>
    </source>
</reference>
<dbReference type="PANTHER" id="PTHR10755">
    <property type="entry name" value="COPROPORPHYRINOGEN III OXIDASE, MITOCHONDRIAL"/>
    <property type="match status" value="1"/>
</dbReference>
<evidence type="ECO:0000256" key="6">
    <source>
        <dbReference type="ARBA" id="ARBA00023244"/>
    </source>
</evidence>
<dbReference type="GO" id="GO:0006782">
    <property type="term" value="P:protoporphyrinogen IX biosynthetic process"/>
    <property type="evidence" value="ECO:0007669"/>
    <property type="project" value="UniProtKB-UniPathway"/>
</dbReference>
<sequence length="356" mass="40186">MALPAPSNTVRHRFEVWISRLQEDIVSAFEEHDPTAPRFRRDAWIRPQGGRGLSCVFSVPPENATSGSLDTVLEKGGINTSILTGVMSPQAMKQTRADHPSIPADLETAPFYASGISIVLHPRNPHAPSVHMNYRYFEIMEPPAPSQESSPPEEPGKVLAWWFGGGADLTPSYLYEEDAKHFHGSIKAVCQVHGDALYPSFKKWCDERFYIPHRGEMRGIGGFFFDDLCEAPHARLAGNIAEHRPKTAEDILAFVQACGNSFVDSYLPILKRRARAPSTERERRWQLIRRGRYVEFNLVVDRGTRFGLLTPGARVESILMTMPETARWEYMCELGTDPETPEGKLVEVLRNPREWV</sequence>
<accession>A0A1Y2IMY5</accession>
<dbReference type="AlphaFoldDB" id="A0A1Y2IMY5"/>